<dbReference type="SUPFAM" id="SSF52540">
    <property type="entry name" value="P-loop containing nucleoside triphosphate hydrolases"/>
    <property type="match status" value="1"/>
</dbReference>
<dbReference type="UniPathway" id="UPA00579">
    <property type="reaction ID" value="UER00640"/>
</dbReference>
<evidence type="ECO:0000259" key="1">
    <source>
        <dbReference type="Pfam" id="PF00485"/>
    </source>
</evidence>
<dbReference type="AlphaFoldDB" id="A0A819LQ93"/>
<comment type="caution">
    <text evidence="2">The sequence shown here is derived from an EMBL/GenBank/DDBJ whole genome shotgun (WGS) entry which is preliminary data.</text>
</comment>
<sequence>MPTLSLSPCLIGVSGGPCSGKSTVCQKIVEALQSKAGMGQANRVTVIAMENFYKPKTAEQRDLALHGNYNLDHPGAFDEQLLFNTLKDLLNGQTVKIARYDAGKYEHIKGIFDTIEPVPVIIVEGILVFYFPEIRNLFQMKLFVDTGDSLLMSYVIPSDNIQRKFLVKFASTATQNAHQHCEDCVKLLSNSITITHFDSISLTSSSSLMTNPIEKLNSIVSIDDMIKVLMGDNSIQLSTYYNQEISYDDYQTKECLEKYLCDETFPDFVANVAAILDTMKDSQK</sequence>
<dbReference type="PANTHER" id="PTHR10285">
    <property type="entry name" value="URIDINE KINASE"/>
    <property type="match status" value="1"/>
</dbReference>
<gene>
    <name evidence="2" type="ORF">KXQ929_LOCUS26393</name>
</gene>
<dbReference type="EMBL" id="CAJOBB010002387">
    <property type="protein sequence ID" value="CAF3964461.1"/>
    <property type="molecule type" value="Genomic_DNA"/>
</dbReference>
<dbReference type="Gene3D" id="3.40.50.300">
    <property type="entry name" value="P-loop containing nucleotide triphosphate hydrolases"/>
    <property type="match status" value="1"/>
</dbReference>
<proteinExistence type="predicted"/>
<dbReference type="GO" id="GO:0005524">
    <property type="term" value="F:ATP binding"/>
    <property type="evidence" value="ECO:0007669"/>
    <property type="project" value="InterPro"/>
</dbReference>
<dbReference type="InterPro" id="IPR006083">
    <property type="entry name" value="PRK/URK"/>
</dbReference>
<reference evidence="2" key="1">
    <citation type="submission" date="2021-02" db="EMBL/GenBank/DDBJ databases">
        <authorList>
            <person name="Nowell W R."/>
        </authorList>
    </citation>
    <scope>NUCLEOTIDE SEQUENCE</scope>
</reference>
<dbReference type="GO" id="GO:0044211">
    <property type="term" value="P:CTP salvage"/>
    <property type="evidence" value="ECO:0007669"/>
    <property type="project" value="UniProtKB-UniPathway"/>
</dbReference>
<dbReference type="GO" id="GO:0016301">
    <property type="term" value="F:kinase activity"/>
    <property type="evidence" value="ECO:0007669"/>
    <property type="project" value="InterPro"/>
</dbReference>
<evidence type="ECO:0000313" key="3">
    <source>
        <dbReference type="Proteomes" id="UP000663868"/>
    </source>
</evidence>
<dbReference type="Proteomes" id="UP000663868">
    <property type="component" value="Unassembled WGS sequence"/>
</dbReference>
<dbReference type="Pfam" id="PF00485">
    <property type="entry name" value="PRK"/>
    <property type="match status" value="1"/>
</dbReference>
<organism evidence="2 3">
    <name type="scientific">Adineta steineri</name>
    <dbReference type="NCBI Taxonomy" id="433720"/>
    <lineage>
        <taxon>Eukaryota</taxon>
        <taxon>Metazoa</taxon>
        <taxon>Spiralia</taxon>
        <taxon>Gnathifera</taxon>
        <taxon>Rotifera</taxon>
        <taxon>Eurotatoria</taxon>
        <taxon>Bdelloidea</taxon>
        <taxon>Adinetida</taxon>
        <taxon>Adinetidae</taxon>
        <taxon>Adineta</taxon>
    </lineage>
</organism>
<name>A0A819LQ93_9BILA</name>
<accession>A0A819LQ93</accession>
<protein>
    <recommendedName>
        <fullName evidence="1">Phosphoribulokinase/uridine kinase domain-containing protein</fullName>
    </recommendedName>
</protein>
<evidence type="ECO:0000313" key="2">
    <source>
        <dbReference type="EMBL" id="CAF3964461.1"/>
    </source>
</evidence>
<dbReference type="InterPro" id="IPR027417">
    <property type="entry name" value="P-loop_NTPase"/>
</dbReference>
<feature type="domain" description="Phosphoribulokinase/uridine kinase" evidence="1">
    <location>
        <begin position="10"/>
        <end position="163"/>
    </location>
</feature>